<dbReference type="AlphaFoldDB" id="A0A6M3L350"/>
<dbReference type="EMBL" id="MT142728">
    <property type="protein sequence ID" value="QJA87718.1"/>
    <property type="molecule type" value="Genomic_DNA"/>
</dbReference>
<organism evidence="1">
    <name type="scientific">viral metagenome</name>
    <dbReference type="NCBI Taxonomy" id="1070528"/>
    <lineage>
        <taxon>unclassified sequences</taxon>
        <taxon>metagenomes</taxon>
        <taxon>organismal metagenomes</taxon>
    </lineage>
</organism>
<reference evidence="1" key="1">
    <citation type="submission" date="2020-03" db="EMBL/GenBank/DDBJ databases">
        <title>The deep terrestrial virosphere.</title>
        <authorList>
            <person name="Holmfeldt K."/>
            <person name="Nilsson E."/>
            <person name="Simone D."/>
            <person name="Lopez-Fernandez M."/>
            <person name="Wu X."/>
            <person name="de Brujin I."/>
            <person name="Lundin D."/>
            <person name="Andersson A."/>
            <person name="Bertilsson S."/>
            <person name="Dopson M."/>
        </authorList>
    </citation>
    <scope>NUCLEOTIDE SEQUENCE</scope>
    <source>
        <strain evidence="1">MM415B02900</strain>
    </source>
</reference>
<accession>A0A6M3L350</accession>
<sequence length="69" mass="7878">MSDVWLVPTKGVMVRDPYRNMEPLPPEGTYKPWSGKNGKYWRRRLACGDVTMGSPPKPIKTVLKKSSEE</sequence>
<dbReference type="InterPro" id="IPR024400">
    <property type="entry name" value="DUF2635"/>
</dbReference>
<proteinExistence type="predicted"/>
<dbReference type="Pfam" id="PF10948">
    <property type="entry name" value="DUF2635"/>
    <property type="match status" value="1"/>
</dbReference>
<protein>
    <submittedName>
        <fullName evidence="1">Uncharacterized protein</fullName>
    </submittedName>
</protein>
<evidence type="ECO:0000313" key="1">
    <source>
        <dbReference type="EMBL" id="QJA87718.1"/>
    </source>
</evidence>
<gene>
    <name evidence="1" type="ORF">MM415B02900_0002</name>
</gene>
<name>A0A6M3L350_9ZZZZ</name>